<keyword evidence="15" id="KW-1185">Reference proteome</keyword>
<feature type="transmembrane region" description="Helical" evidence="12">
    <location>
        <begin position="115"/>
        <end position="136"/>
    </location>
</feature>
<evidence type="ECO:0000256" key="7">
    <source>
        <dbReference type="ARBA" id="ARBA00022927"/>
    </source>
</evidence>
<feature type="domain" description="ABC transmembrane type-1" evidence="13">
    <location>
        <begin position="80"/>
        <end position="270"/>
    </location>
</feature>
<evidence type="ECO:0000256" key="2">
    <source>
        <dbReference type="ARBA" id="ARBA00022448"/>
    </source>
</evidence>
<dbReference type="PANTHER" id="PTHR43386">
    <property type="entry name" value="OLIGOPEPTIDE TRANSPORT SYSTEM PERMEASE PROTEIN APPC"/>
    <property type="match status" value="1"/>
</dbReference>
<dbReference type="GO" id="GO:0015833">
    <property type="term" value="P:peptide transport"/>
    <property type="evidence" value="ECO:0007669"/>
    <property type="project" value="UniProtKB-KW"/>
</dbReference>
<dbReference type="AlphaFoldDB" id="A0A918CS47"/>
<keyword evidence="7" id="KW-0653">Protein transport</keyword>
<dbReference type="EMBL" id="BMML01000009">
    <property type="protein sequence ID" value="GGN15272.1"/>
    <property type="molecule type" value="Genomic_DNA"/>
</dbReference>
<evidence type="ECO:0000256" key="11">
    <source>
        <dbReference type="ARBA" id="ARBA00072251"/>
    </source>
</evidence>
<reference evidence="14" key="1">
    <citation type="journal article" date="2014" name="Int. J. Syst. Evol. Microbiol.">
        <title>Complete genome sequence of Corynebacterium casei LMG S-19264T (=DSM 44701T), isolated from a smear-ripened cheese.</title>
        <authorList>
            <consortium name="US DOE Joint Genome Institute (JGI-PGF)"/>
            <person name="Walter F."/>
            <person name="Albersmeier A."/>
            <person name="Kalinowski J."/>
            <person name="Ruckert C."/>
        </authorList>
    </citation>
    <scope>NUCLEOTIDE SEQUENCE</scope>
    <source>
        <strain evidence="14">CGMCC 4.7110</strain>
    </source>
</reference>
<evidence type="ECO:0000256" key="8">
    <source>
        <dbReference type="ARBA" id="ARBA00022989"/>
    </source>
</evidence>
<dbReference type="GO" id="GO:0055085">
    <property type="term" value="P:transmembrane transport"/>
    <property type="evidence" value="ECO:0007669"/>
    <property type="project" value="InterPro"/>
</dbReference>
<dbReference type="CDD" id="cd06261">
    <property type="entry name" value="TM_PBP2"/>
    <property type="match status" value="1"/>
</dbReference>
<keyword evidence="3" id="KW-1003">Cell membrane</keyword>
<feature type="transmembrane region" description="Helical" evidence="12">
    <location>
        <begin position="250"/>
        <end position="273"/>
    </location>
</feature>
<keyword evidence="9 12" id="KW-0472">Membrane</keyword>
<comment type="caution">
    <text evidence="14">The sequence shown here is derived from an EMBL/GenBank/DDBJ whole genome shotgun (WGS) entry which is preliminary data.</text>
</comment>
<dbReference type="GO" id="GO:0015031">
    <property type="term" value="P:protein transport"/>
    <property type="evidence" value="ECO:0007669"/>
    <property type="project" value="UniProtKB-KW"/>
</dbReference>
<comment type="similarity">
    <text evidence="10">Belongs to the binding-protein-dependent transport system permease family. OppBC subfamily.</text>
</comment>
<keyword evidence="5 12" id="KW-0812">Transmembrane</keyword>
<dbReference type="SUPFAM" id="SSF161098">
    <property type="entry name" value="MetI-like"/>
    <property type="match status" value="1"/>
</dbReference>
<evidence type="ECO:0000256" key="3">
    <source>
        <dbReference type="ARBA" id="ARBA00022475"/>
    </source>
</evidence>
<evidence type="ECO:0000256" key="9">
    <source>
        <dbReference type="ARBA" id="ARBA00023136"/>
    </source>
</evidence>
<feature type="transmembrane region" description="Helical" evidence="12">
    <location>
        <begin position="84"/>
        <end position="108"/>
    </location>
</feature>
<keyword evidence="8 12" id="KW-1133">Transmembrane helix</keyword>
<dbReference type="Pfam" id="PF00528">
    <property type="entry name" value="BPD_transp_1"/>
    <property type="match status" value="1"/>
</dbReference>
<reference evidence="14" key="2">
    <citation type="submission" date="2020-09" db="EMBL/GenBank/DDBJ databases">
        <authorList>
            <person name="Sun Q."/>
            <person name="Zhou Y."/>
        </authorList>
    </citation>
    <scope>NUCLEOTIDE SEQUENCE</scope>
    <source>
        <strain evidence="14">CGMCC 4.7110</strain>
    </source>
</reference>
<evidence type="ECO:0000259" key="13">
    <source>
        <dbReference type="PROSITE" id="PS50928"/>
    </source>
</evidence>
<comment type="subcellular location">
    <subcellularLocation>
        <location evidence="1">Cell inner membrane</location>
        <topology evidence="1">Multi-pass membrane protein</topology>
    </subcellularLocation>
    <subcellularLocation>
        <location evidence="12">Cell membrane</location>
        <topology evidence="12">Multi-pass membrane protein</topology>
    </subcellularLocation>
</comment>
<accession>A0A918CS47</accession>
<evidence type="ECO:0000256" key="6">
    <source>
        <dbReference type="ARBA" id="ARBA00022856"/>
    </source>
</evidence>
<evidence type="ECO:0000256" key="4">
    <source>
        <dbReference type="ARBA" id="ARBA00022519"/>
    </source>
</evidence>
<evidence type="ECO:0000256" key="10">
    <source>
        <dbReference type="ARBA" id="ARBA00024202"/>
    </source>
</evidence>
<dbReference type="PROSITE" id="PS50928">
    <property type="entry name" value="ABC_TM1"/>
    <property type="match status" value="1"/>
</dbReference>
<dbReference type="GO" id="GO:0005886">
    <property type="term" value="C:plasma membrane"/>
    <property type="evidence" value="ECO:0007669"/>
    <property type="project" value="UniProtKB-SubCell"/>
</dbReference>
<evidence type="ECO:0000256" key="5">
    <source>
        <dbReference type="ARBA" id="ARBA00022692"/>
    </source>
</evidence>
<evidence type="ECO:0000313" key="15">
    <source>
        <dbReference type="Proteomes" id="UP000653411"/>
    </source>
</evidence>
<dbReference type="InterPro" id="IPR035906">
    <property type="entry name" value="MetI-like_sf"/>
</dbReference>
<keyword evidence="4" id="KW-0997">Cell inner membrane</keyword>
<gene>
    <name evidence="14" type="primary">oppC</name>
    <name evidence="14" type="ORF">GCM10011578_043310</name>
</gene>
<keyword evidence="2 12" id="KW-0813">Transport</keyword>
<evidence type="ECO:0000256" key="12">
    <source>
        <dbReference type="RuleBase" id="RU363032"/>
    </source>
</evidence>
<dbReference type="InterPro" id="IPR000515">
    <property type="entry name" value="MetI-like"/>
</dbReference>
<evidence type="ECO:0000256" key="1">
    <source>
        <dbReference type="ARBA" id="ARBA00004429"/>
    </source>
</evidence>
<dbReference type="Proteomes" id="UP000653411">
    <property type="component" value="Unassembled WGS sequence"/>
</dbReference>
<dbReference type="PANTHER" id="PTHR43386:SF2">
    <property type="entry name" value="OLIGOPEPTIDE TRANSPORT SYSTEM PERMEASE PROTEIN OPPC"/>
    <property type="match status" value="1"/>
</dbReference>
<dbReference type="Pfam" id="PF12911">
    <property type="entry name" value="OppC_N"/>
    <property type="match status" value="1"/>
</dbReference>
<keyword evidence="6" id="KW-0571">Peptide transport</keyword>
<organism evidence="14 15">
    <name type="scientific">Streptomyces fuscichromogenes</name>
    <dbReference type="NCBI Taxonomy" id="1324013"/>
    <lineage>
        <taxon>Bacteria</taxon>
        <taxon>Bacillati</taxon>
        <taxon>Actinomycetota</taxon>
        <taxon>Actinomycetes</taxon>
        <taxon>Kitasatosporales</taxon>
        <taxon>Streptomycetaceae</taxon>
        <taxon>Streptomyces</taxon>
    </lineage>
</organism>
<protein>
    <recommendedName>
        <fullName evidence="11">Oligopeptide transport system permease protein OppC</fullName>
    </recommendedName>
</protein>
<dbReference type="RefSeq" id="WP_189264420.1">
    <property type="nucleotide sequence ID" value="NZ_BMML01000009.1"/>
</dbReference>
<dbReference type="Gene3D" id="1.10.3720.10">
    <property type="entry name" value="MetI-like"/>
    <property type="match status" value="1"/>
</dbReference>
<evidence type="ECO:0000313" key="14">
    <source>
        <dbReference type="EMBL" id="GGN15272.1"/>
    </source>
</evidence>
<name>A0A918CS47_9ACTN</name>
<proteinExistence type="inferred from homology"/>
<dbReference type="InterPro" id="IPR050366">
    <property type="entry name" value="BP-dependent_transpt_permease"/>
</dbReference>
<feature type="transmembrane region" description="Helical" evidence="12">
    <location>
        <begin position="142"/>
        <end position="163"/>
    </location>
</feature>
<sequence>MRPGRRGRAVLRRLARHPGALCGLAILLALVVLAVAGPYVCRWSYTDVDYTALRQPPDARHWMGTDRIGQDVFAQVAHGLRKSLLIGVLVAAVATGLAAAVGACAGYFGGWTDRLLMFVADLLLVLPGFLVLVVLAPRLRRWGWLALAGPLALLGWMVTARAVRGMTRSLKERQFVVMAQLMGVGPVRIIWRHVLPHLASFLITDATVTVAGAVVSEAGLSYFGFGVQPPDVSLGTLIADGSDVALVYPWMFFFPAGLLTAFVLAVSLLGNALRDALDPTTVRPAGPPRGVVSGLA</sequence>
<dbReference type="InterPro" id="IPR025966">
    <property type="entry name" value="OppC_N"/>
</dbReference>